<dbReference type="AlphaFoldDB" id="A0A1W1Y7Y9"/>
<evidence type="ECO:0000256" key="1">
    <source>
        <dbReference type="SAM" id="Phobius"/>
    </source>
</evidence>
<dbReference type="RefSeq" id="WP_084015284.1">
    <property type="nucleotide sequence ID" value="NZ_FWXS01000001.1"/>
</dbReference>
<accession>A0A1W1Y7Y9</accession>
<name>A0A1W1Y7Y9_9FLAO</name>
<dbReference type="Proteomes" id="UP000192393">
    <property type="component" value="Unassembled WGS sequence"/>
</dbReference>
<keyword evidence="3" id="KW-1185">Reference proteome</keyword>
<protein>
    <recommendedName>
        <fullName evidence="4">Oxygen tolerance</fullName>
    </recommendedName>
</protein>
<evidence type="ECO:0000313" key="2">
    <source>
        <dbReference type="EMBL" id="SMC32245.1"/>
    </source>
</evidence>
<organism evidence="2 3">
    <name type="scientific">Moheibacter sediminis</name>
    <dbReference type="NCBI Taxonomy" id="1434700"/>
    <lineage>
        <taxon>Bacteria</taxon>
        <taxon>Pseudomonadati</taxon>
        <taxon>Bacteroidota</taxon>
        <taxon>Flavobacteriia</taxon>
        <taxon>Flavobacteriales</taxon>
        <taxon>Weeksellaceae</taxon>
        <taxon>Moheibacter</taxon>
    </lineage>
</organism>
<reference evidence="2 3" key="1">
    <citation type="submission" date="2017-04" db="EMBL/GenBank/DDBJ databases">
        <authorList>
            <person name="Afonso C.L."/>
            <person name="Miller P.J."/>
            <person name="Scott M.A."/>
            <person name="Spackman E."/>
            <person name="Goraichik I."/>
            <person name="Dimitrov K.M."/>
            <person name="Suarez D.L."/>
            <person name="Swayne D.E."/>
        </authorList>
    </citation>
    <scope>NUCLEOTIDE SEQUENCE [LARGE SCALE GENOMIC DNA]</scope>
    <source>
        <strain evidence="2 3">CGMCC 1.12708</strain>
    </source>
</reference>
<gene>
    <name evidence="2" type="ORF">SAMN06296427_10164</name>
</gene>
<dbReference type="EMBL" id="FWXS01000001">
    <property type="protein sequence ID" value="SMC32245.1"/>
    <property type="molecule type" value="Genomic_DNA"/>
</dbReference>
<dbReference type="OrthoDB" id="9807384at2"/>
<keyword evidence="1" id="KW-1133">Transmembrane helix</keyword>
<keyword evidence="1" id="KW-0812">Transmembrane</keyword>
<feature type="transmembrane region" description="Helical" evidence="1">
    <location>
        <begin position="164"/>
        <end position="186"/>
    </location>
</feature>
<keyword evidence="1" id="KW-0472">Membrane</keyword>
<evidence type="ECO:0000313" key="3">
    <source>
        <dbReference type="Proteomes" id="UP000192393"/>
    </source>
</evidence>
<evidence type="ECO:0008006" key="4">
    <source>
        <dbReference type="Google" id="ProtNLM"/>
    </source>
</evidence>
<proteinExistence type="predicted"/>
<feature type="transmembrane region" description="Helical" evidence="1">
    <location>
        <begin position="7"/>
        <end position="32"/>
    </location>
</feature>
<sequence>MMVIGRWLLVIGCWRFYCLLPFAFCLVSIFSFGQVKTEIDTTRIKIGEPIQYTLSVPLNSKDKIQLPQFQDTLSFHIEILDQKIDTVLDGEKKRLVQHLSITSFDPGDFLIRSFPVIINDDTLLSASFQIKVDEVKIDSANLGGFPIKPIMDEEYTWKDYWAKYWVYFVVGAIVLIALLIVLILFLRDKKRKDEKSYNIKTPYEEAMESLKNIDKKKYLEKEQIYPFYSDLSYTLRRYIGCVYTFSSLELLSDDLIEYFRKTTHLDKNDLEKLKEFLYDSDLVKFAKSEPDEYKHSFYRKWAEDLIEKIKPLELEDNTVPEIKPNEKFRKLK</sequence>
<dbReference type="STRING" id="1434700.SAMN06296427_10164"/>